<proteinExistence type="inferred from homology"/>
<comment type="similarity">
    <text evidence="3">Belongs to the Nudix hydrolase family.</text>
</comment>
<dbReference type="Proteomes" id="UP001524473">
    <property type="component" value="Unassembled WGS sequence"/>
</dbReference>
<name>A0ABT1RY24_9FIRM</name>
<dbReference type="PANTHER" id="PTHR43046:SF14">
    <property type="entry name" value="MUTT_NUDIX FAMILY PROTEIN"/>
    <property type="match status" value="1"/>
</dbReference>
<keyword evidence="6" id="KW-1185">Reference proteome</keyword>
<dbReference type="Gene3D" id="3.90.79.10">
    <property type="entry name" value="Nucleoside Triphosphate Pyrophosphohydrolase"/>
    <property type="match status" value="1"/>
</dbReference>
<dbReference type="GeneID" id="90532625"/>
<dbReference type="InterPro" id="IPR020084">
    <property type="entry name" value="NUDIX_hydrolase_CS"/>
</dbReference>
<dbReference type="InterPro" id="IPR020476">
    <property type="entry name" value="Nudix_hydrolase"/>
</dbReference>
<dbReference type="InterPro" id="IPR015797">
    <property type="entry name" value="NUDIX_hydrolase-like_dom_sf"/>
</dbReference>
<gene>
    <name evidence="5" type="ORF">NE695_06210</name>
</gene>
<dbReference type="EMBL" id="JANFZH010000011">
    <property type="protein sequence ID" value="MCQ4839510.1"/>
    <property type="molecule type" value="Genomic_DNA"/>
</dbReference>
<protein>
    <submittedName>
        <fullName evidence="5">NUDIX domain-containing protein</fullName>
    </submittedName>
</protein>
<evidence type="ECO:0000259" key="4">
    <source>
        <dbReference type="PROSITE" id="PS51462"/>
    </source>
</evidence>
<organism evidence="5 6">
    <name type="scientific">Neglectibacter timonensis</name>
    <dbReference type="NCBI Taxonomy" id="1776382"/>
    <lineage>
        <taxon>Bacteria</taxon>
        <taxon>Bacillati</taxon>
        <taxon>Bacillota</taxon>
        <taxon>Clostridia</taxon>
        <taxon>Eubacteriales</taxon>
        <taxon>Oscillospiraceae</taxon>
        <taxon>Neglectibacter</taxon>
    </lineage>
</organism>
<comment type="caution">
    <text evidence="5">The sequence shown here is derived from an EMBL/GenBank/DDBJ whole genome shotgun (WGS) entry which is preliminary data.</text>
</comment>
<evidence type="ECO:0000313" key="5">
    <source>
        <dbReference type="EMBL" id="MCQ4839510.1"/>
    </source>
</evidence>
<dbReference type="PANTHER" id="PTHR43046">
    <property type="entry name" value="GDP-MANNOSE MANNOSYL HYDROLASE"/>
    <property type="match status" value="1"/>
</dbReference>
<evidence type="ECO:0000256" key="2">
    <source>
        <dbReference type="ARBA" id="ARBA00022801"/>
    </source>
</evidence>
<dbReference type="PROSITE" id="PS51462">
    <property type="entry name" value="NUDIX"/>
    <property type="match status" value="1"/>
</dbReference>
<accession>A0ABT1RY24</accession>
<dbReference type="RefSeq" id="WP_066864614.1">
    <property type="nucleotide sequence ID" value="NZ_CABKVV010000014.1"/>
</dbReference>
<reference evidence="5 6" key="1">
    <citation type="submission" date="2022-06" db="EMBL/GenBank/DDBJ databases">
        <title>Isolation of gut microbiota from human fecal samples.</title>
        <authorList>
            <person name="Pamer E.G."/>
            <person name="Barat B."/>
            <person name="Waligurski E."/>
            <person name="Medina S."/>
            <person name="Paddock L."/>
            <person name="Mostad J."/>
        </authorList>
    </citation>
    <scope>NUCLEOTIDE SEQUENCE [LARGE SCALE GENOMIC DNA]</scope>
    <source>
        <strain evidence="5 6">DFI.9.73</strain>
    </source>
</reference>
<evidence type="ECO:0000313" key="6">
    <source>
        <dbReference type="Proteomes" id="UP001524473"/>
    </source>
</evidence>
<keyword evidence="2 3" id="KW-0378">Hydrolase</keyword>
<sequence>MELFIDAKNYKPDGSVFHRTAARAILQKGNLYLFVSTKSGEYKFPGGGVEHGESLEEAVLREVREETGYLVLPASLRKCGVVHEKRKGSISDILEMDSHYFFGVTDPVPGKRQLDSYEAEEEYQAEWVSLQTALEQNAKVFCPNARPWILRDTVVIEALLQENIPPQDSYLSPE</sequence>
<dbReference type="Pfam" id="PF00293">
    <property type="entry name" value="NUDIX"/>
    <property type="match status" value="1"/>
</dbReference>
<evidence type="ECO:0000256" key="3">
    <source>
        <dbReference type="RuleBase" id="RU003476"/>
    </source>
</evidence>
<dbReference type="InterPro" id="IPR000086">
    <property type="entry name" value="NUDIX_hydrolase_dom"/>
</dbReference>
<evidence type="ECO:0000256" key="1">
    <source>
        <dbReference type="ARBA" id="ARBA00001946"/>
    </source>
</evidence>
<dbReference type="PROSITE" id="PS00893">
    <property type="entry name" value="NUDIX_BOX"/>
    <property type="match status" value="1"/>
</dbReference>
<dbReference type="CDD" id="cd02883">
    <property type="entry name" value="NUDIX_Hydrolase"/>
    <property type="match status" value="1"/>
</dbReference>
<dbReference type="SUPFAM" id="SSF55811">
    <property type="entry name" value="Nudix"/>
    <property type="match status" value="1"/>
</dbReference>
<feature type="domain" description="Nudix hydrolase" evidence="4">
    <location>
        <begin position="16"/>
        <end position="151"/>
    </location>
</feature>
<comment type="cofactor">
    <cofactor evidence="1">
        <name>Mg(2+)</name>
        <dbReference type="ChEBI" id="CHEBI:18420"/>
    </cofactor>
</comment>
<dbReference type="PRINTS" id="PR00502">
    <property type="entry name" value="NUDIXFAMILY"/>
</dbReference>